<evidence type="ECO:0000256" key="1">
    <source>
        <dbReference type="SAM" id="MobiDB-lite"/>
    </source>
</evidence>
<protein>
    <submittedName>
        <fullName evidence="2">Uncharacterized protein</fullName>
    </submittedName>
</protein>
<organism evidence="2 3">
    <name type="scientific">Paecilomyces lecythidis</name>
    <dbReference type="NCBI Taxonomy" id="3004212"/>
    <lineage>
        <taxon>Eukaryota</taxon>
        <taxon>Fungi</taxon>
        <taxon>Dikarya</taxon>
        <taxon>Ascomycota</taxon>
        <taxon>Pezizomycotina</taxon>
        <taxon>Eurotiomycetes</taxon>
        <taxon>Eurotiomycetidae</taxon>
        <taxon>Eurotiales</taxon>
        <taxon>Thermoascaceae</taxon>
        <taxon>Paecilomyces</taxon>
    </lineage>
</organism>
<feature type="region of interest" description="Disordered" evidence="1">
    <location>
        <begin position="1"/>
        <end position="107"/>
    </location>
</feature>
<accession>A0ABR3YCR7</accession>
<comment type="caution">
    <text evidence="2">The sequence shown here is derived from an EMBL/GenBank/DDBJ whole genome shotgun (WGS) entry which is preliminary data.</text>
</comment>
<evidence type="ECO:0000313" key="3">
    <source>
        <dbReference type="Proteomes" id="UP001583193"/>
    </source>
</evidence>
<feature type="compositionally biased region" description="Low complexity" evidence="1">
    <location>
        <begin position="32"/>
        <end position="45"/>
    </location>
</feature>
<dbReference type="EMBL" id="JAVDPF010000003">
    <property type="protein sequence ID" value="KAL1885259.1"/>
    <property type="molecule type" value="Genomic_DNA"/>
</dbReference>
<dbReference type="Proteomes" id="UP001583193">
    <property type="component" value="Unassembled WGS sequence"/>
</dbReference>
<evidence type="ECO:0000313" key="2">
    <source>
        <dbReference type="EMBL" id="KAL1885259.1"/>
    </source>
</evidence>
<gene>
    <name evidence="2" type="ORF">Plec18167_001916</name>
</gene>
<reference evidence="2 3" key="1">
    <citation type="journal article" date="2024" name="IMA Fungus">
        <title>IMA Genome - F19 : A genome assembly and annotation guide to empower mycologists, including annotated draft genome sequences of Ceratocystis pirilliformis, Diaporthe australafricana, Fusarium ophioides, Paecilomyces lecythidis, and Sporothrix stenoceras.</title>
        <authorList>
            <person name="Aylward J."/>
            <person name="Wilson A.M."/>
            <person name="Visagie C.M."/>
            <person name="Spraker J."/>
            <person name="Barnes I."/>
            <person name="Buitendag C."/>
            <person name="Ceriani C."/>
            <person name="Del Mar Angel L."/>
            <person name="du Plessis D."/>
            <person name="Fuchs T."/>
            <person name="Gasser K."/>
            <person name="Kramer D."/>
            <person name="Li W."/>
            <person name="Munsamy K."/>
            <person name="Piso A."/>
            <person name="Price J.L."/>
            <person name="Sonnekus B."/>
            <person name="Thomas C."/>
            <person name="van der Nest A."/>
            <person name="van Dijk A."/>
            <person name="van Heerden A."/>
            <person name="van Vuuren N."/>
            <person name="Yilmaz N."/>
            <person name="Duong T.A."/>
            <person name="van der Merwe N.A."/>
            <person name="Wingfield M.J."/>
            <person name="Wingfield B.D."/>
        </authorList>
    </citation>
    <scope>NUCLEOTIDE SEQUENCE [LARGE SCALE GENOMIC DNA]</scope>
    <source>
        <strain evidence="2 3">CMW 18167</strain>
    </source>
</reference>
<feature type="compositionally biased region" description="Basic and acidic residues" evidence="1">
    <location>
        <begin position="1"/>
        <end position="31"/>
    </location>
</feature>
<sequence>MVETRARSRQAAKDEAEHQDAAHGDKYHGQGEDSSSSEYLSFAESDISYTPSDAAGTMSKTDAVPKANAMPQANSVPKIDTYALKPAKKEKKTKRRDPPNDDDLTAFHPWQTGWSIDNLPDILYVLRPEGPHPRIMGSPTKTPYLIFGRNVADFPVLPLQISSRVEGWRYEAWFRLDRRITAEDIIHRINPKYRVTAGELQMRRYRFREAFHLGCWGSGPSMGAVTRLLEVNGLDPRLNSTRGLTPGLINPYLGERGGRIPLPRDWVNVDTVDHLDTGQRLLVLHPDQHRSIAFPGKEPEDEVVPAKKIEAKTEEVKPDILSFPSTSYAQPLSMRSLSSAQRLYDNFPEYPDPEECELAHYDHSPSRVFKKEPDEKHMTTTLEEYLQRNNISYEKHIERYNTPCRQKRPRPMLSLVKDEEVTGCTSLSKRLRRSIEGPLKSADSDMDDTASEILGKFKGAH</sequence>
<proteinExistence type="predicted"/>
<keyword evidence="3" id="KW-1185">Reference proteome</keyword>
<feature type="compositionally biased region" description="Basic residues" evidence="1">
    <location>
        <begin position="86"/>
        <end position="95"/>
    </location>
</feature>
<name>A0ABR3YCR7_9EURO</name>